<sequence>MSWLSRFSLAQRALIGLMSIIALVFGAIAIPQLKQQLLPTIELPMVSVLAPYQGASPDVVEKQVVEPIEDSLEAVDGISGVTSTATEGNAVIMASFDYGNGTEQLVADVQQAVNRARVQLPDDVDPQVVAGSTDDIPTVVLAVTSDRDQQALADQLDKTVVPDLKSIDGVGQVTVDGVRDLQVTVTPDEAKLAKAGLTSQALAQALQAGGATVPAGSFDEGGANRTVQVGGGFTSLKQIQDLMVAGEPGKGKPVRLGDVATVKQQEAPADSITRTDGRPSLAVAVTMDRDGSAVAISDAVQDKLPDLRKDLGSGANLTVVSDQGPAVSKSIKGLTTEGALGLLFAVLVILVFLASIRSTLVTAVSIPLSVVLALIVLWTRDLSLNVLTLGALTIAIGRVVDDSIVVLENIKRHLGYGEERNSAILNAVREVAGAVTSSTLTTVAVFLPIGLVGGMVGELFGSFSLTVTAALLASLLVSLTVVPVLSYWFLRPPKGTPEDADEARRLAEEKEAKSRLQRIYVPVLRFATRRRLTSVAIAIVVLVGTFGMAPLLKTNFFDQGEVEVLTVKQELKPGTSLEATNAQAKKVEQLLGDTEGVKNYQVTIGSSGFMAAFGGGTDTNQASYQVTLDDSASYEDVQDRVEKGLAGLKGIGTTTITAGDGFGAQDLSVVVKAADAGVLRTAAEEVRKTVASLDDVTDVTSDLATSVPRISVKANDKAAAAGFNDQTLGAAVAQAVRGTNAAKAVLDDTERDVVIRSAKPATTLKQLQDLRLGAVKLGDIATVKLVDGPVSMTRIDGQRAATITAKPTGDNTGAVSTKLQSEINALKLPDGATASIGGVSEDQEEAFANLGLAMLAAIAIVFMLLVGTFRSLVQPLILLVSIPFAATGAIGLLVATGTPMGVPAMIGMLMLIGIVVTNAIVLIDLINQYRKQGYGVVEAVVEGGRHRLRPILMTALATIFALLPMALGITGEGGFIAQPLAVVVIGGLVTSTLLTLLLVPTLYAMFELRKERRAKKRAAKKGLPAQRTDAAEPEHAGV</sequence>
<evidence type="ECO:0000256" key="1">
    <source>
        <dbReference type="SAM" id="MobiDB-lite"/>
    </source>
</evidence>
<organism evidence="3 4">
    <name type="scientific">Streptomyces coeruleorubidus</name>
    <dbReference type="NCBI Taxonomy" id="116188"/>
    <lineage>
        <taxon>Bacteria</taxon>
        <taxon>Bacillati</taxon>
        <taxon>Actinomycetota</taxon>
        <taxon>Actinomycetes</taxon>
        <taxon>Kitasatosporales</taxon>
        <taxon>Streptomycetaceae</taxon>
        <taxon>Streptomyces</taxon>
    </lineage>
</organism>
<dbReference type="PRINTS" id="PR00702">
    <property type="entry name" value="ACRIFLAVINRP"/>
</dbReference>
<dbReference type="PANTHER" id="PTHR32063:SF0">
    <property type="entry name" value="SWARMING MOTILITY PROTEIN SWRC"/>
    <property type="match status" value="1"/>
</dbReference>
<accession>A0A5J6HXH7</accession>
<keyword evidence="2" id="KW-0812">Transmembrane</keyword>
<evidence type="ECO:0000313" key="3">
    <source>
        <dbReference type="EMBL" id="QEV24909.1"/>
    </source>
</evidence>
<dbReference type="Gene3D" id="1.20.1640.10">
    <property type="entry name" value="Multidrug efflux transporter AcrB transmembrane domain"/>
    <property type="match status" value="2"/>
</dbReference>
<dbReference type="Gene3D" id="3.30.2090.10">
    <property type="entry name" value="Multidrug efflux transporter AcrB TolC docking domain, DN and DC subdomains"/>
    <property type="match status" value="2"/>
</dbReference>
<keyword evidence="2" id="KW-0472">Membrane</keyword>
<dbReference type="EMBL" id="CP023694">
    <property type="protein sequence ID" value="QEV24909.1"/>
    <property type="molecule type" value="Genomic_DNA"/>
</dbReference>
<dbReference type="SUPFAM" id="SSF82693">
    <property type="entry name" value="Multidrug efflux transporter AcrB pore domain, PN1, PN2, PC1 and PC2 subdomains"/>
    <property type="match status" value="3"/>
</dbReference>
<feature type="transmembrane region" description="Helical" evidence="2">
    <location>
        <begin position="951"/>
        <end position="969"/>
    </location>
</feature>
<dbReference type="InterPro" id="IPR001036">
    <property type="entry name" value="Acrflvin-R"/>
</dbReference>
<feature type="transmembrane region" description="Helical" evidence="2">
    <location>
        <begin position="431"/>
        <end position="451"/>
    </location>
</feature>
<evidence type="ECO:0000313" key="4">
    <source>
        <dbReference type="Proteomes" id="UP000326598"/>
    </source>
</evidence>
<dbReference type="Pfam" id="PF00873">
    <property type="entry name" value="ACR_tran"/>
    <property type="match status" value="1"/>
</dbReference>
<dbReference type="InterPro" id="IPR027463">
    <property type="entry name" value="AcrB_DN_DC_subdom"/>
</dbReference>
<dbReference type="GO" id="GO:0005886">
    <property type="term" value="C:plasma membrane"/>
    <property type="evidence" value="ECO:0007669"/>
    <property type="project" value="TreeGrafter"/>
</dbReference>
<feature type="transmembrane region" description="Helical" evidence="2">
    <location>
        <begin position="334"/>
        <end position="353"/>
    </location>
</feature>
<dbReference type="Gene3D" id="3.30.70.1320">
    <property type="entry name" value="Multidrug efflux transporter AcrB pore domain like"/>
    <property type="match status" value="1"/>
</dbReference>
<dbReference type="RefSeq" id="WP_150480417.1">
    <property type="nucleotide sequence ID" value="NZ_BMTB01000001.1"/>
</dbReference>
<reference evidence="3 4" key="1">
    <citation type="submission" date="2017-09" db="EMBL/GenBank/DDBJ databases">
        <authorList>
            <person name="Lee N."/>
            <person name="Cho B.-K."/>
        </authorList>
    </citation>
    <scope>NUCLEOTIDE SEQUENCE [LARGE SCALE GENOMIC DNA]</scope>
    <source>
        <strain evidence="3 4">ATCC 13740</strain>
    </source>
</reference>
<keyword evidence="2" id="KW-1133">Transmembrane helix</keyword>
<gene>
    <name evidence="3" type="ORF">CP976_12500</name>
</gene>
<dbReference type="GeneID" id="91416902"/>
<dbReference type="Gene3D" id="3.30.70.1430">
    <property type="entry name" value="Multidrug efflux transporter AcrB pore domain"/>
    <property type="match status" value="2"/>
</dbReference>
<feature type="transmembrane region" description="Helical" evidence="2">
    <location>
        <begin position="876"/>
        <end position="896"/>
    </location>
</feature>
<dbReference type="PANTHER" id="PTHR32063">
    <property type="match status" value="1"/>
</dbReference>
<dbReference type="Gene3D" id="3.30.70.1440">
    <property type="entry name" value="Multidrug efflux transporter AcrB pore domain"/>
    <property type="match status" value="1"/>
</dbReference>
<feature type="transmembrane region" description="Helical" evidence="2">
    <location>
        <begin position="360"/>
        <end position="378"/>
    </location>
</feature>
<feature type="compositionally biased region" description="Basic and acidic residues" evidence="1">
    <location>
        <begin position="1029"/>
        <end position="1038"/>
    </location>
</feature>
<evidence type="ECO:0000256" key="2">
    <source>
        <dbReference type="SAM" id="Phobius"/>
    </source>
</evidence>
<feature type="transmembrane region" description="Helical" evidence="2">
    <location>
        <begin position="384"/>
        <end position="410"/>
    </location>
</feature>
<protein>
    <submittedName>
        <fullName evidence="3">Efflux RND transporter permease subunit</fullName>
    </submittedName>
</protein>
<dbReference type="SUPFAM" id="SSF82714">
    <property type="entry name" value="Multidrug efflux transporter AcrB TolC docking domain, DN and DC subdomains"/>
    <property type="match status" value="1"/>
</dbReference>
<feature type="transmembrane region" description="Helical" evidence="2">
    <location>
        <begin position="902"/>
        <end position="923"/>
    </location>
</feature>
<proteinExistence type="predicted"/>
<feature type="transmembrane region" description="Helical" evidence="2">
    <location>
        <begin position="463"/>
        <end position="490"/>
    </location>
</feature>
<dbReference type="KEGG" id="scoe:CP976_12500"/>
<feature type="transmembrane region" description="Helical" evidence="2">
    <location>
        <begin position="846"/>
        <end position="869"/>
    </location>
</feature>
<dbReference type="GO" id="GO:0042910">
    <property type="term" value="F:xenobiotic transmembrane transporter activity"/>
    <property type="evidence" value="ECO:0007669"/>
    <property type="project" value="TreeGrafter"/>
</dbReference>
<name>A0A5J6HXH7_STRC4</name>
<dbReference type="AlphaFoldDB" id="A0A5J6HXH7"/>
<feature type="transmembrane region" description="Helical" evidence="2">
    <location>
        <begin position="532"/>
        <end position="552"/>
    </location>
</feature>
<dbReference type="Proteomes" id="UP000326598">
    <property type="component" value="Chromosome"/>
</dbReference>
<feature type="region of interest" description="Disordered" evidence="1">
    <location>
        <begin position="1017"/>
        <end position="1038"/>
    </location>
</feature>
<dbReference type="SUPFAM" id="SSF82866">
    <property type="entry name" value="Multidrug efflux transporter AcrB transmembrane domain"/>
    <property type="match status" value="2"/>
</dbReference>
<feature type="transmembrane region" description="Helical" evidence="2">
    <location>
        <begin position="981"/>
        <end position="1006"/>
    </location>
</feature>